<dbReference type="SUPFAM" id="SSF90123">
    <property type="entry name" value="ABC transporter transmembrane region"/>
    <property type="match status" value="2"/>
</dbReference>
<evidence type="ECO:0000256" key="1">
    <source>
        <dbReference type="ARBA" id="ARBA00004141"/>
    </source>
</evidence>
<evidence type="ECO:0000256" key="3">
    <source>
        <dbReference type="ARBA" id="ARBA00022692"/>
    </source>
</evidence>
<sequence>MPSKSSIELTDTLTKSPPSKRDGKSRKKKKRETGSGALLPVSIIVYGDFISNVSATLTDYSESQTHRIRTLYLHAVLQQDMTWFDTSAEERLGRFIMLVSQFITGIVIAFVVGWRFAVIMIVVIPVLFLVGGLMGHFIKKYTLVSQNSYTHVDSFAEQAFNSILAATGYSYACDISLILCIYAITLCYGATFVTKGQVTGPVVFVILLSMITGSFSLLMLPVNLTSLTAAQGVAYKIFATTDRIPDIETDAKDGIILEPVTGDIEFKNVVFKYPTRPDVTIFNDLTLKIKTGMTVAFVGPSVSGKSTTIQFVQRFYDPLFGSIYLDGHNLKSINVKSLPQNIGVVSQEPILFNMTIQASCHSFISQLSDGYNTPVGEHGDMLSGGQKQRFAIAPTFALDTRSERLVQSALDKVSTSRTKIVVAHRLSIIVNADKIVALDNGFIIEHGKHNELLEKDGVYSNLVNKQMIDTVKNSNDSLKPENHTDPEIHLQQERWYVRNQIEILKDEIDLKHPKTNTTVILEIEKNIIDFNDNIPSENINFNANTAYDFKLKTVKEEKDLLKKQNAPFKKVFMQMCPEWKFIVTSVIGAAIGGTVGPVFAFLLSKVITLLSLTDEDINPGPLQGVNLYAFLFLMFSIAFFRLRANLFTAYLRQEIGFYGRKENSSGALTTRLAFDARNAWGDATQLLVTIVVDLIIAFVHSWAHTLILLLTAPFIIVSIAHKSSIHNGFEDETKKANAINGEVAGEAIREVCTIASLNKQLYFEDCFFQTTQHPHKLTRRKTRLSSIGFALVRSISLYIKAVSFYVGMRLIVNGNITFPQTFTVITVMISSAENIGKTSIFASTVSKAKYSALATFEVLDRQPKIDPELEDIEPEIGAVDGDIEFKNIKFAYPTRPNNDIFKGNFTFYGKSGKTFALVGPSECGKSTIIGLLQRCHMAIMAQEPILFDMTIGENIRFGIDDSKQVTQEEVEHTCKAANIHEFICCLPDGYDTRVGNKGYQSSGSQKQRASIARVLIRKPKILLLDEATSALDSHSEKLVQEALDNILEEGERTTIAIVHRLSTI</sequence>
<dbReference type="SUPFAM" id="SSF52540">
    <property type="entry name" value="P-loop containing nucleoside triphosphate hydrolases"/>
    <property type="match status" value="2"/>
</dbReference>
<keyword evidence="13" id="KW-1185">Reference proteome</keyword>
<keyword evidence="3 9" id="KW-0812">Transmembrane</keyword>
<organism evidence="12 13">
    <name type="scientific">Mucor plumbeus</name>
    <dbReference type="NCBI Taxonomy" id="97098"/>
    <lineage>
        <taxon>Eukaryota</taxon>
        <taxon>Fungi</taxon>
        <taxon>Fungi incertae sedis</taxon>
        <taxon>Mucoromycota</taxon>
        <taxon>Mucoromycotina</taxon>
        <taxon>Mucoromycetes</taxon>
        <taxon>Mucorales</taxon>
        <taxon>Mucorineae</taxon>
        <taxon>Mucoraceae</taxon>
        <taxon>Mucor</taxon>
    </lineage>
</organism>
<dbReference type="Gene3D" id="3.40.50.300">
    <property type="entry name" value="P-loop containing nucleotide triphosphate hydrolases"/>
    <property type="match status" value="3"/>
</dbReference>
<comment type="subcellular location">
    <subcellularLocation>
        <location evidence="1">Membrane</location>
        <topology evidence="1">Multi-pass membrane protein</topology>
    </subcellularLocation>
</comment>
<dbReference type="Proteomes" id="UP000650833">
    <property type="component" value="Unassembled WGS sequence"/>
</dbReference>
<feature type="transmembrane region" description="Helical" evidence="9">
    <location>
        <begin position="686"/>
        <end position="716"/>
    </location>
</feature>
<dbReference type="InterPro" id="IPR011527">
    <property type="entry name" value="ABC1_TM_dom"/>
</dbReference>
<feature type="domain" description="ABC transmembrane type-1" evidence="11">
    <location>
        <begin position="77"/>
        <end position="163"/>
    </location>
</feature>
<keyword evidence="7 9" id="KW-0472">Membrane</keyword>
<dbReference type="InterPro" id="IPR039421">
    <property type="entry name" value="Type_1_exporter"/>
</dbReference>
<evidence type="ECO:0000313" key="13">
    <source>
        <dbReference type="Proteomes" id="UP000650833"/>
    </source>
</evidence>
<dbReference type="Pfam" id="PF00005">
    <property type="entry name" value="ABC_tran"/>
    <property type="match status" value="2"/>
</dbReference>
<feature type="transmembrane region" description="Helical" evidence="9">
    <location>
        <begin position="579"/>
        <end position="603"/>
    </location>
</feature>
<evidence type="ECO:0000256" key="7">
    <source>
        <dbReference type="ARBA" id="ARBA00023136"/>
    </source>
</evidence>
<comment type="caution">
    <text evidence="12">The sequence shown here is derived from an EMBL/GenBank/DDBJ whole genome shotgun (WGS) entry which is preliminary data.</text>
</comment>
<feature type="transmembrane region" description="Helical" evidence="9">
    <location>
        <begin position="171"/>
        <end position="192"/>
    </location>
</feature>
<feature type="transmembrane region" description="Helical" evidence="9">
    <location>
        <begin position="118"/>
        <end position="138"/>
    </location>
</feature>
<dbReference type="Pfam" id="PF00664">
    <property type="entry name" value="ABC_membrane"/>
    <property type="match status" value="2"/>
</dbReference>
<feature type="domain" description="ABC transmembrane type-1" evidence="11">
    <location>
        <begin position="641"/>
        <end position="847"/>
    </location>
</feature>
<dbReference type="InterPro" id="IPR036640">
    <property type="entry name" value="ABC1_TM_sf"/>
</dbReference>
<name>A0A8H7QX91_9FUNG</name>
<dbReference type="Gene3D" id="1.20.1560.10">
    <property type="entry name" value="ABC transporter type 1, transmembrane domain"/>
    <property type="match status" value="3"/>
</dbReference>
<keyword evidence="5" id="KW-0067">ATP-binding</keyword>
<feature type="transmembrane region" description="Helical" evidence="9">
    <location>
        <begin position="623"/>
        <end position="642"/>
    </location>
</feature>
<dbReference type="SMART" id="SM00382">
    <property type="entry name" value="AAA"/>
    <property type="match status" value="2"/>
</dbReference>
<protein>
    <submittedName>
        <fullName evidence="12">Uncharacterized protein</fullName>
    </submittedName>
</protein>
<dbReference type="GO" id="GO:0090374">
    <property type="term" value="P:oligopeptide export from mitochondrion"/>
    <property type="evidence" value="ECO:0007669"/>
    <property type="project" value="TreeGrafter"/>
</dbReference>
<dbReference type="InterPro" id="IPR003593">
    <property type="entry name" value="AAA+_ATPase"/>
</dbReference>
<evidence type="ECO:0000256" key="5">
    <source>
        <dbReference type="ARBA" id="ARBA00022840"/>
    </source>
</evidence>
<evidence type="ECO:0000313" key="12">
    <source>
        <dbReference type="EMBL" id="KAG2200432.1"/>
    </source>
</evidence>
<evidence type="ECO:0000259" key="10">
    <source>
        <dbReference type="PROSITE" id="PS50893"/>
    </source>
</evidence>
<comment type="similarity">
    <text evidence="2">Belongs to the ABC transporter superfamily. ABCB family. Multidrug resistance exporter (TC 3.A.1.201) subfamily.</text>
</comment>
<dbReference type="PANTHER" id="PTHR43394">
    <property type="entry name" value="ATP-DEPENDENT PERMEASE MDL1, MITOCHONDRIAL"/>
    <property type="match status" value="1"/>
</dbReference>
<dbReference type="GO" id="GO:0016887">
    <property type="term" value="F:ATP hydrolysis activity"/>
    <property type="evidence" value="ECO:0007669"/>
    <property type="project" value="InterPro"/>
</dbReference>
<feature type="compositionally biased region" description="Polar residues" evidence="8">
    <location>
        <begin position="1"/>
        <end position="14"/>
    </location>
</feature>
<feature type="region of interest" description="Disordered" evidence="8">
    <location>
        <begin position="1"/>
        <end position="33"/>
    </location>
</feature>
<evidence type="ECO:0000256" key="8">
    <source>
        <dbReference type="SAM" id="MobiDB-lite"/>
    </source>
</evidence>
<proteinExistence type="inferred from homology"/>
<dbReference type="PROSITE" id="PS50893">
    <property type="entry name" value="ABC_TRANSPORTER_2"/>
    <property type="match status" value="2"/>
</dbReference>
<feature type="domain" description="ABC transporter" evidence="10">
    <location>
        <begin position="883"/>
        <end position="1064"/>
    </location>
</feature>
<evidence type="ECO:0000256" key="6">
    <source>
        <dbReference type="ARBA" id="ARBA00022989"/>
    </source>
</evidence>
<dbReference type="PANTHER" id="PTHR43394:SF27">
    <property type="entry name" value="ATP-DEPENDENT TRANSLOCASE ABCB1-LIKE"/>
    <property type="match status" value="1"/>
</dbReference>
<dbReference type="InterPro" id="IPR027417">
    <property type="entry name" value="P-loop_NTPase"/>
</dbReference>
<dbReference type="AlphaFoldDB" id="A0A8H7QX91"/>
<gene>
    <name evidence="12" type="ORF">INT46_002065</name>
</gene>
<feature type="domain" description="ABC transporter" evidence="10">
    <location>
        <begin position="264"/>
        <end position="465"/>
    </location>
</feature>
<dbReference type="GO" id="GO:0005743">
    <property type="term" value="C:mitochondrial inner membrane"/>
    <property type="evidence" value="ECO:0007669"/>
    <property type="project" value="TreeGrafter"/>
</dbReference>
<keyword evidence="6 9" id="KW-1133">Transmembrane helix</keyword>
<evidence type="ECO:0000259" key="11">
    <source>
        <dbReference type="PROSITE" id="PS50929"/>
    </source>
</evidence>
<evidence type="ECO:0000256" key="4">
    <source>
        <dbReference type="ARBA" id="ARBA00022741"/>
    </source>
</evidence>
<reference evidence="12" key="1">
    <citation type="submission" date="2020-12" db="EMBL/GenBank/DDBJ databases">
        <title>Metabolic potential, ecology and presence of endohyphal bacteria is reflected in genomic diversity of Mucoromycotina.</title>
        <authorList>
            <person name="Muszewska A."/>
            <person name="Okrasinska A."/>
            <person name="Steczkiewicz K."/>
            <person name="Drgas O."/>
            <person name="Orlowska M."/>
            <person name="Perlinska-Lenart U."/>
            <person name="Aleksandrzak-Piekarczyk T."/>
            <person name="Szatraj K."/>
            <person name="Zielenkiewicz U."/>
            <person name="Pilsyk S."/>
            <person name="Malc E."/>
            <person name="Mieczkowski P."/>
            <person name="Kruszewska J.S."/>
            <person name="Biernat P."/>
            <person name="Pawlowska J."/>
        </authorList>
    </citation>
    <scope>NUCLEOTIDE SEQUENCE</scope>
    <source>
        <strain evidence="12">CBS 226.32</strain>
    </source>
</reference>
<keyword evidence="4" id="KW-0547">Nucleotide-binding</keyword>
<dbReference type="EMBL" id="JAEPRC010000316">
    <property type="protein sequence ID" value="KAG2200432.1"/>
    <property type="molecule type" value="Genomic_DNA"/>
</dbReference>
<dbReference type="PROSITE" id="PS50929">
    <property type="entry name" value="ABC_TM1F"/>
    <property type="match status" value="2"/>
</dbReference>
<dbReference type="CDD" id="cd18578">
    <property type="entry name" value="ABC_6TM_Pgp_ABCB1_D2_like"/>
    <property type="match status" value="1"/>
</dbReference>
<evidence type="ECO:0000256" key="9">
    <source>
        <dbReference type="SAM" id="Phobius"/>
    </source>
</evidence>
<dbReference type="OrthoDB" id="6500128at2759"/>
<dbReference type="GO" id="GO:0005524">
    <property type="term" value="F:ATP binding"/>
    <property type="evidence" value="ECO:0007669"/>
    <property type="project" value="UniProtKB-KW"/>
</dbReference>
<dbReference type="GO" id="GO:0015421">
    <property type="term" value="F:ABC-type oligopeptide transporter activity"/>
    <property type="evidence" value="ECO:0007669"/>
    <property type="project" value="TreeGrafter"/>
</dbReference>
<dbReference type="InterPro" id="IPR003439">
    <property type="entry name" value="ABC_transporter-like_ATP-bd"/>
</dbReference>
<feature type="transmembrane region" description="Helical" evidence="9">
    <location>
        <begin position="95"/>
        <end position="112"/>
    </location>
</feature>
<feature type="transmembrane region" description="Helical" evidence="9">
    <location>
        <begin position="198"/>
        <end position="220"/>
    </location>
</feature>
<accession>A0A8H7QX91</accession>
<evidence type="ECO:0000256" key="2">
    <source>
        <dbReference type="ARBA" id="ARBA00007577"/>
    </source>
</evidence>